<keyword evidence="2" id="KW-1185">Reference proteome</keyword>
<name>A0A0K6IUB3_9GAMM</name>
<evidence type="ECO:0000313" key="2">
    <source>
        <dbReference type="Proteomes" id="UP000182769"/>
    </source>
</evidence>
<dbReference type="AlphaFoldDB" id="A0A0K6IUB3"/>
<dbReference type="EMBL" id="CYHG01000020">
    <property type="protein sequence ID" value="CUB06654.1"/>
    <property type="molecule type" value="Genomic_DNA"/>
</dbReference>
<reference evidence="2" key="1">
    <citation type="submission" date="2015-08" db="EMBL/GenBank/DDBJ databases">
        <authorList>
            <person name="Varghese N."/>
        </authorList>
    </citation>
    <scope>NUCLEOTIDE SEQUENCE [LARGE SCALE GENOMIC DNA]</scope>
    <source>
        <strain evidence="2">JCM 18476</strain>
    </source>
</reference>
<proteinExistence type="predicted"/>
<evidence type="ECO:0000313" key="1">
    <source>
        <dbReference type="EMBL" id="CUB06654.1"/>
    </source>
</evidence>
<dbReference type="STRING" id="1137284.GCA_001418205_03700"/>
<sequence length="41" mass="4645">MCGVRFFEMELDAVNVRDLILCALELFSIMPNDAVRAAITR</sequence>
<protein>
    <submittedName>
        <fullName evidence="1">Uncharacterized protein</fullName>
    </submittedName>
</protein>
<accession>A0A0K6IUB3</accession>
<gene>
    <name evidence="1" type="ORF">Ga0061065_12033</name>
</gene>
<organism evidence="1 2">
    <name type="scientific">Marinomonas fungiae</name>
    <dbReference type="NCBI Taxonomy" id="1137284"/>
    <lineage>
        <taxon>Bacteria</taxon>
        <taxon>Pseudomonadati</taxon>
        <taxon>Pseudomonadota</taxon>
        <taxon>Gammaproteobacteria</taxon>
        <taxon>Oceanospirillales</taxon>
        <taxon>Oceanospirillaceae</taxon>
        <taxon>Marinomonas</taxon>
    </lineage>
</organism>
<dbReference type="Proteomes" id="UP000182769">
    <property type="component" value="Unassembled WGS sequence"/>
</dbReference>